<protein>
    <submittedName>
        <fullName evidence="11">Uncharacterized protein</fullName>
    </submittedName>
</protein>
<evidence type="ECO:0000256" key="3">
    <source>
        <dbReference type="ARBA" id="ARBA00022670"/>
    </source>
</evidence>
<gene>
    <name evidence="11" type="ORF">A3B30_00770</name>
</gene>
<evidence type="ECO:0000259" key="9">
    <source>
        <dbReference type="Pfam" id="PF01551"/>
    </source>
</evidence>
<dbReference type="GO" id="GO:0006508">
    <property type="term" value="P:proteolysis"/>
    <property type="evidence" value="ECO:0007669"/>
    <property type="project" value="UniProtKB-KW"/>
</dbReference>
<feature type="domain" description="Csd3-like second N-terminal" evidence="10">
    <location>
        <begin position="138"/>
        <end position="256"/>
    </location>
</feature>
<name>A0A1G2BQV6_9BACT</name>
<feature type="transmembrane region" description="Helical" evidence="8">
    <location>
        <begin position="7"/>
        <end position="25"/>
    </location>
</feature>
<evidence type="ECO:0000256" key="2">
    <source>
        <dbReference type="ARBA" id="ARBA00004196"/>
    </source>
</evidence>
<organism evidence="11 12">
    <name type="scientific">Candidatus Komeilibacteria bacterium RIFCSPLOWO2_01_FULL_52_15</name>
    <dbReference type="NCBI Taxonomy" id="1798551"/>
    <lineage>
        <taxon>Bacteria</taxon>
        <taxon>Candidatus Komeiliibacteriota</taxon>
    </lineage>
</organism>
<evidence type="ECO:0000313" key="12">
    <source>
        <dbReference type="Proteomes" id="UP000178248"/>
    </source>
</evidence>
<evidence type="ECO:0000256" key="4">
    <source>
        <dbReference type="ARBA" id="ARBA00022723"/>
    </source>
</evidence>
<dbReference type="SUPFAM" id="SSF51261">
    <property type="entry name" value="Duplicated hybrid motif"/>
    <property type="match status" value="1"/>
</dbReference>
<evidence type="ECO:0000256" key="5">
    <source>
        <dbReference type="ARBA" id="ARBA00022801"/>
    </source>
</evidence>
<dbReference type="GO" id="GO:0004222">
    <property type="term" value="F:metalloendopeptidase activity"/>
    <property type="evidence" value="ECO:0007669"/>
    <property type="project" value="TreeGrafter"/>
</dbReference>
<dbReference type="GO" id="GO:0046872">
    <property type="term" value="F:metal ion binding"/>
    <property type="evidence" value="ECO:0007669"/>
    <property type="project" value="UniProtKB-KW"/>
</dbReference>
<dbReference type="PANTHER" id="PTHR21666">
    <property type="entry name" value="PEPTIDASE-RELATED"/>
    <property type="match status" value="1"/>
</dbReference>
<keyword evidence="8" id="KW-0812">Transmembrane</keyword>
<dbReference type="InterPro" id="IPR016047">
    <property type="entry name" value="M23ase_b-sheet_dom"/>
</dbReference>
<keyword evidence="8" id="KW-1133">Transmembrane helix</keyword>
<dbReference type="AlphaFoldDB" id="A0A1G2BQV6"/>
<sequence>MHKNLKKLIVVFFVGGSAFFAYLFLQKEPATNPTGRQAQAQETVRHETTRIEPGDTFSLLAQEAGLDASTTSALLNSAQPVYDLATIKAGKSILFSFDRETGTLQKMIYEPTTEKALTIVSTGGGWEASLAPIQYDVRTRTVSGTIDSSLYETGLAQNIDERAIIALADMFAWQVDFAVDIRKGDSFTMLYEERYRDGQYMMPGSVLAASFTNDGEKFLGYSYTESDGHTGYFDPDGNSLEKILLKSPLQYRYISSGYTGARIDPISGHTAPHRAIDYAAAYGTPAVTVGDGTVIRSGWYGGYGLSVDVRHNDQYITRYGHFSRIAVKTGQKVTQGQIVGYVGSTGHSTGPHLHFELHKYGTPINPLTVELPSDKAISAAELDAYKAYSANLHFE</sequence>
<reference evidence="11 12" key="1">
    <citation type="journal article" date="2016" name="Nat. Commun.">
        <title>Thousands of microbial genomes shed light on interconnected biogeochemical processes in an aquifer system.</title>
        <authorList>
            <person name="Anantharaman K."/>
            <person name="Brown C.T."/>
            <person name="Hug L.A."/>
            <person name="Sharon I."/>
            <person name="Castelle C.J."/>
            <person name="Probst A.J."/>
            <person name="Thomas B.C."/>
            <person name="Singh A."/>
            <person name="Wilkins M.J."/>
            <person name="Karaoz U."/>
            <person name="Brodie E.L."/>
            <person name="Williams K.H."/>
            <person name="Hubbard S.S."/>
            <person name="Banfield J.F."/>
        </authorList>
    </citation>
    <scope>NUCLEOTIDE SEQUENCE [LARGE SCALE GENOMIC DNA]</scope>
</reference>
<dbReference type="InterPro" id="IPR011055">
    <property type="entry name" value="Dup_hybrid_motif"/>
</dbReference>
<dbReference type="Pfam" id="PF19425">
    <property type="entry name" value="Csd3_N2"/>
    <property type="match status" value="1"/>
</dbReference>
<dbReference type="Proteomes" id="UP000178248">
    <property type="component" value="Unassembled WGS sequence"/>
</dbReference>
<evidence type="ECO:0000256" key="7">
    <source>
        <dbReference type="ARBA" id="ARBA00023049"/>
    </source>
</evidence>
<comment type="cofactor">
    <cofactor evidence="1">
        <name>Zn(2+)</name>
        <dbReference type="ChEBI" id="CHEBI:29105"/>
    </cofactor>
</comment>
<comment type="caution">
    <text evidence="11">The sequence shown here is derived from an EMBL/GenBank/DDBJ whole genome shotgun (WGS) entry which is preliminary data.</text>
</comment>
<dbReference type="Gene3D" id="2.70.70.10">
    <property type="entry name" value="Glucose Permease (Domain IIA)"/>
    <property type="match status" value="1"/>
</dbReference>
<dbReference type="CDD" id="cd12797">
    <property type="entry name" value="M23_peptidase"/>
    <property type="match status" value="1"/>
</dbReference>
<keyword evidence="7" id="KW-0482">Metalloprotease</keyword>
<keyword evidence="6" id="KW-0862">Zinc</keyword>
<dbReference type="Pfam" id="PF01551">
    <property type="entry name" value="Peptidase_M23"/>
    <property type="match status" value="1"/>
</dbReference>
<keyword evidence="4" id="KW-0479">Metal-binding</keyword>
<dbReference type="STRING" id="1798551.A3B30_00770"/>
<feature type="domain" description="M23ase beta-sheet core" evidence="9">
    <location>
        <begin position="272"/>
        <end position="366"/>
    </location>
</feature>
<evidence type="ECO:0000256" key="6">
    <source>
        <dbReference type="ARBA" id="ARBA00022833"/>
    </source>
</evidence>
<dbReference type="InterPro" id="IPR045834">
    <property type="entry name" value="Csd3_N2"/>
</dbReference>
<dbReference type="EMBL" id="MHKM01000025">
    <property type="protein sequence ID" value="OGY91226.1"/>
    <property type="molecule type" value="Genomic_DNA"/>
</dbReference>
<evidence type="ECO:0000256" key="8">
    <source>
        <dbReference type="SAM" id="Phobius"/>
    </source>
</evidence>
<dbReference type="Gene3D" id="3.10.450.350">
    <property type="match status" value="2"/>
</dbReference>
<evidence type="ECO:0000313" key="11">
    <source>
        <dbReference type="EMBL" id="OGY91226.1"/>
    </source>
</evidence>
<keyword evidence="8" id="KW-0472">Membrane</keyword>
<proteinExistence type="predicted"/>
<evidence type="ECO:0000256" key="1">
    <source>
        <dbReference type="ARBA" id="ARBA00001947"/>
    </source>
</evidence>
<evidence type="ECO:0000259" key="10">
    <source>
        <dbReference type="Pfam" id="PF19425"/>
    </source>
</evidence>
<keyword evidence="5" id="KW-0378">Hydrolase</keyword>
<accession>A0A1G2BQV6</accession>
<dbReference type="GO" id="GO:0030313">
    <property type="term" value="C:cell envelope"/>
    <property type="evidence" value="ECO:0007669"/>
    <property type="project" value="UniProtKB-SubCell"/>
</dbReference>
<keyword evidence="3" id="KW-0645">Protease</keyword>
<comment type="subcellular location">
    <subcellularLocation>
        <location evidence="2">Cell envelope</location>
    </subcellularLocation>
</comment>
<dbReference type="PANTHER" id="PTHR21666:SF288">
    <property type="entry name" value="CELL DIVISION PROTEIN YTFB"/>
    <property type="match status" value="1"/>
</dbReference>
<dbReference type="InterPro" id="IPR050570">
    <property type="entry name" value="Cell_wall_metabolism_enzyme"/>
</dbReference>